<dbReference type="GO" id="GO:0005506">
    <property type="term" value="F:iron ion binding"/>
    <property type="evidence" value="ECO:0007669"/>
    <property type="project" value="UniProtKB-ARBA"/>
</dbReference>
<protein>
    <submittedName>
        <fullName evidence="2">Ectoine hydroxylase-related dioxygenase (Phytanoyl-CoA dioxygenase family)</fullName>
    </submittedName>
</protein>
<gene>
    <name evidence="2" type="ORF">FHS57_002200</name>
</gene>
<accession>A0A7W5ZK99</accession>
<dbReference type="PANTHER" id="PTHR20883:SF48">
    <property type="entry name" value="ECTOINE DIOXYGENASE"/>
    <property type="match status" value="1"/>
</dbReference>
<proteinExistence type="predicted"/>
<dbReference type="SUPFAM" id="SSF51197">
    <property type="entry name" value="Clavaminate synthase-like"/>
    <property type="match status" value="1"/>
</dbReference>
<name>A0A7W5ZK99_9BACT</name>
<dbReference type="EMBL" id="JACIBY010000004">
    <property type="protein sequence ID" value="MBB3838195.1"/>
    <property type="molecule type" value="Genomic_DNA"/>
</dbReference>
<organism evidence="2 3">
    <name type="scientific">Runella defluvii</name>
    <dbReference type="NCBI Taxonomy" id="370973"/>
    <lineage>
        <taxon>Bacteria</taxon>
        <taxon>Pseudomonadati</taxon>
        <taxon>Bacteroidota</taxon>
        <taxon>Cytophagia</taxon>
        <taxon>Cytophagales</taxon>
        <taxon>Spirosomataceae</taxon>
        <taxon>Runella</taxon>
    </lineage>
</organism>
<dbReference type="Proteomes" id="UP000541352">
    <property type="component" value="Unassembled WGS sequence"/>
</dbReference>
<dbReference type="Pfam" id="PF05721">
    <property type="entry name" value="PhyH"/>
    <property type="match status" value="1"/>
</dbReference>
<evidence type="ECO:0000313" key="3">
    <source>
        <dbReference type="Proteomes" id="UP000541352"/>
    </source>
</evidence>
<dbReference type="InterPro" id="IPR008775">
    <property type="entry name" value="Phytyl_CoA_dOase-like"/>
</dbReference>
<comment type="caution">
    <text evidence="2">The sequence shown here is derived from an EMBL/GenBank/DDBJ whole genome shotgun (WGS) entry which is preliminary data.</text>
</comment>
<dbReference type="PANTHER" id="PTHR20883">
    <property type="entry name" value="PHYTANOYL-COA DIOXYGENASE DOMAIN CONTAINING 1"/>
    <property type="match status" value="1"/>
</dbReference>
<dbReference type="AlphaFoldDB" id="A0A7W5ZK99"/>
<comment type="cofactor">
    <cofactor evidence="1">
        <name>Fe(2+)</name>
        <dbReference type="ChEBI" id="CHEBI:29033"/>
    </cofactor>
</comment>
<dbReference type="Gene3D" id="2.60.120.620">
    <property type="entry name" value="q2cbj1_9rhob like domain"/>
    <property type="match status" value="1"/>
</dbReference>
<keyword evidence="2" id="KW-0560">Oxidoreductase</keyword>
<dbReference type="GO" id="GO:0016706">
    <property type="term" value="F:2-oxoglutarate-dependent dioxygenase activity"/>
    <property type="evidence" value="ECO:0007669"/>
    <property type="project" value="UniProtKB-ARBA"/>
</dbReference>
<keyword evidence="3" id="KW-1185">Reference proteome</keyword>
<reference evidence="2 3" key="1">
    <citation type="submission" date="2020-08" db="EMBL/GenBank/DDBJ databases">
        <title>Genomic Encyclopedia of Type Strains, Phase IV (KMG-IV): sequencing the most valuable type-strain genomes for metagenomic binning, comparative biology and taxonomic classification.</title>
        <authorList>
            <person name="Goeker M."/>
        </authorList>
    </citation>
    <scope>NUCLEOTIDE SEQUENCE [LARGE SCALE GENOMIC DNA]</scope>
    <source>
        <strain evidence="2 3">DSM 17976</strain>
    </source>
</reference>
<dbReference type="RefSeq" id="WP_183973409.1">
    <property type="nucleotide sequence ID" value="NZ_JACIBY010000004.1"/>
</dbReference>
<evidence type="ECO:0000313" key="2">
    <source>
        <dbReference type="EMBL" id="MBB3838195.1"/>
    </source>
</evidence>
<sequence length="340" mass="39140">MGVLSQIKQKALTVKEQLFPQTEFDAATLPWIDRTDANIDTFIKDYQPPFEVSYDLAEKLKFWQKNGYVVLEQAIQAELLNVFWSDVEELLENPTKYKIWTRIDLPQFDPVRERQIGEFPKEALKGKYVKLNDFHNLSVAGKKLMTHPAIVTFLDAIFQQKTVVMQSLTFLYGSQQPTHQDFPWVTAKMPSHLAAAWIPLEDIKIDSGPLYYYIGSHKMPKFNFGNGIVYNQRSTRTPLEFAEYLDKTCAELNYPKDTLLIKRGDVLIWHAALAHGGDIIGNPEQTRKSYVCHYSTEEALPFHRHRPAQKPITEHHNGVAIYNNPDFGDQENILKAGEKL</sequence>
<keyword evidence="2" id="KW-0223">Dioxygenase</keyword>
<evidence type="ECO:0000256" key="1">
    <source>
        <dbReference type="ARBA" id="ARBA00001954"/>
    </source>
</evidence>